<dbReference type="Gene3D" id="3.40.50.2300">
    <property type="match status" value="1"/>
</dbReference>
<feature type="modified residue" description="4-aspartylphosphate" evidence="2">
    <location>
        <position position="59"/>
    </location>
</feature>
<dbReference type="RefSeq" id="WP_068665724.1">
    <property type="nucleotide sequence ID" value="NZ_LYPB01000072.1"/>
</dbReference>
<comment type="caution">
    <text evidence="4">The sequence shown here is derived from an EMBL/GenBank/DDBJ whole genome shotgun (WGS) entry which is preliminary data.</text>
</comment>
<dbReference type="InterPro" id="IPR001932">
    <property type="entry name" value="PPM-type_phosphatase-like_dom"/>
</dbReference>
<accession>A0A198A780</accession>
<keyword evidence="5" id="KW-1185">Reference proteome</keyword>
<dbReference type="PANTHER" id="PTHR43156:SF14">
    <property type="entry name" value="PHOSPHOSERINE PHOSPHATASE RSBP"/>
    <property type="match status" value="1"/>
</dbReference>
<dbReference type="OrthoDB" id="9763484at2"/>
<evidence type="ECO:0000313" key="4">
    <source>
        <dbReference type="EMBL" id="OAS17329.1"/>
    </source>
</evidence>
<dbReference type="InterPro" id="IPR001789">
    <property type="entry name" value="Sig_transdc_resp-reg_receiver"/>
</dbReference>
<dbReference type="Pfam" id="PF07228">
    <property type="entry name" value="SpoIIE"/>
    <property type="match status" value="1"/>
</dbReference>
<dbReference type="SUPFAM" id="SSF52172">
    <property type="entry name" value="CheY-like"/>
    <property type="match status" value="1"/>
</dbReference>
<dbReference type="GO" id="GO:0000160">
    <property type="term" value="P:phosphorelay signal transduction system"/>
    <property type="evidence" value="ECO:0007669"/>
    <property type="project" value="InterPro"/>
</dbReference>
<dbReference type="PANTHER" id="PTHR43156">
    <property type="entry name" value="STAGE II SPORULATION PROTEIN E-RELATED"/>
    <property type="match status" value="1"/>
</dbReference>
<dbReference type="EMBL" id="LYPB01000072">
    <property type="protein sequence ID" value="OAS17329.1"/>
    <property type="molecule type" value="Genomic_DNA"/>
</dbReference>
<dbReference type="InterPro" id="IPR052016">
    <property type="entry name" value="Bact_Sigma-Reg"/>
</dbReference>
<evidence type="ECO:0000256" key="2">
    <source>
        <dbReference type="PROSITE-ProRule" id="PRU00169"/>
    </source>
</evidence>
<sequence>MSIVIVDDNKTNLLIIEKILEKAGYTELISLSSARELYHLLGMNTPDQAKITVDLILMDMMMPEIDGVEACRTVQADERLRDIPIIFVTAMGDSNKLAEALDAGALDYVMKPINKVELLARIRSTLRLKYEKDWHKERDKRIKYELDLAKQVQLSVLSHPLKNENIEISAVYRPSSELAGDFYAWYPIGPHQYGIILLDMMGHGISSSLVCMYIYSALKDTITTIGDPELVMQELNRRMNQLHVTDSLINYYFTAIYLVLDTEKRTIEYVNAGHPAGVAVLDGEVQLLSEGCCAIGFFEGIEVTKGFATYEKRAQIVLYTDGLTEWISDEEHDGLAEIKNNVIDRNGHDPEGLVERLAATTKNSPSQDDMCLVMISASRFV</sequence>
<gene>
    <name evidence="4" type="ORF">A8708_21365</name>
</gene>
<feature type="domain" description="Response regulatory" evidence="3">
    <location>
        <begin position="2"/>
        <end position="126"/>
    </location>
</feature>
<reference evidence="4 5" key="1">
    <citation type="submission" date="2016-05" db="EMBL/GenBank/DDBJ databases">
        <title>Paenibacillus sp. 1ZS3-15 nov., isolated from the rhizosphere soil.</title>
        <authorList>
            <person name="Zhang X.X."/>
            <person name="Zhang J."/>
        </authorList>
    </citation>
    <scope>NUCLEOTIDE SEQUENCE [LARGE SCALE GENOMIC DNA]</scope>
    <source>
        <strain evidence="4 5">1ZS3-15</strain>
    </source>
</reference>
<dbReference type="Gene3D" id="3.60.40.10">
    <property type="entry name" value="PPM-type phosphatase domain"/>
    <property type="match status" value="1"/>
</dbReference>
<keyword evidence="2" id="KW-0597">Phosphoprotein</keyword>
<dbReference type="GO" id="GO:0016791">
    <property type="term" value="F:phosphatase activity"/>
    <property type="evidence" value="ECO:0007669"/>
    <property type="project" value="TreeGrafter"/>
</dbReference>
<dbReference type="STRING" id="1850517.A8708_21365"/>
<name>A0A198A780_9BACL</name>
<dbReference type="InterPro" id="IPR036457">
    <property type="entry name" value="PPM-type-like_dom_sf"/>
</dbReference>
<dbReference type="SMART" id="SM00331">
    <property type="entry name" value="PP2C_SIG"/>
    <property type="match status" value="1"/>
</dbReference>
<dbReference type="Pfam" id="PF00072">
    <property type="entry name" value="Response_reg"/>
    <property type="match status" value="1"/>
</dbReference>
<dbReference type="AlphaFoldDB" id="A0A198A780"/>
<evidence type="ECO:0000313" key="5">
    <source>
        <dbReference type="Proteomes" id="UP000078454"/>
    </source>
</evidence>
<dbReference type="PROSITE" id="PS50110">
    <property type="entry name" value="RESPONSE_REGULATORY"/>
    <property type="match status" value="1"/>
</dbReference>
<evidence type="ECO:0000256" key="1">
    <source>
        <dbReference type="ARBA" id="ARBA00022801"/>
    </source>
</evidence>
<proteinExistence type="predicted"/>
<keyword evidence="1" id="KW-0378">Hydrolase</keyword>
<dbReference type="InterPro" id="IPR011006">
    <property type="entry name" value="CheY-like_superfamily"/>
</dbReference>
<organism evidence="4 5">
    <name type="scientific">Paenibacillus oryzisoli</name>
    <dbReference type="NCBI Taxonomy" id="1850517"/>
    <lineage>
        <taxon>Bacteria</taxon>
        <taxon>Bacillati</taxon>
        <taxon>Bacillota</taxon>
        <taxon>Bacilli</taxon>
        <taxon>Bacillales</taxon>
        <taxon>Paenibacillaceae</taxon>
        <taxon>Paenibacillus</taxon>
    </lineage>
</organism>
<dbReference type="SMART" id="SM00448">
    <property type="entry name" value="REC"/>
    <property type="match status" value="1"/>
</dbReference>
<evidence type="ECO:0000259" key="3">
    <source>
        <dbReference type="PROSITE" id="PS50110"/>
    </source>
</evidence>
<dbReference type="Proteomes" id="UP000078454">
    <property type="component" value="Unassembled WGS sequence"/>
</dbReference>
<protein>
    <submittedName>
        <fullName evidence="4">Response regulator</fullName>
    </submittedName>
</protein>
<dbReference type="SUPFAM" id="SSF81606">
    <property type="entry name" value="PP2C-like"/>
    <property type="match status" value="1"/>
</dbReference>